<gene>
    <name evidence="4" type="ORF">NQZ67_19180</name>
</gene>
<dbReference type="SUPFAM" id="SSF48498">
    <property type="entry name" value="Tetracyclin repressor-like, C-terminal domain"/>
    <property type="match status" value="1"/>
</dbReference>
<dbReference type="AlphaFoldDB" id="A0A9X2MUF6"/>
<evidence type="ECO:0000256" key="2">
    <source>
        <dbReference type="ARBA" id="ARBA00023163"/>
    </source>
</evidence>
<name>A0A9X2MUF6_9BACL</name>
<proteinExistence type="predicted"/>
<dbReference type="InterPro" id="IPR011075">
    <property type="entry name" value="TetR_C"/>
</dbReference>
<reference evidence="4" key="1">
    <citation type="submission" date="2022-08" db="EMBL/GenBank/DDBJ databases">
        <title>The genomic sequence of strain Paenibacillus sp. SCIV0701.</title>
        <authorList>
            <person name="Zhao H."/>
        </authorList>
    </citation>
    <scope>NUCLEOTIDE SEQUENCE</scope>
    <source>
        <strain evidence="4">SCIV0701</strain>
    </source>
</reference>
<evidence type="ECO:0000313" key="5">
    <source>
        <dbReference type="Proteomes" id="UP001141950"/>
    </source>
</evidence>
<evidence type="ECO:0000313" key="4">
    <source>
        <dbReference type="EMBL" id="MCR2806011.1"/>
    </source>
</evidence>
<keyword evidence="1" id="KW-0805">Transcription regulation</keyword>
<keyword evidence="2" id="KW-0804">Transcription</keyword>
<organism evidence="4 5">
    <name type="scientific">Paenibacillus soyae</name>
    <dbReference type="NCBI Taxonomy" id="2969249"/>
    <lineage>
        <taxon>Bacteria</taxon>
        <taxon>Bacillati</taxon>
        <taxon>Bacillota</taxon>
        <taxon>Bacilli</taxon>
        <taxon>Bacillales</taxon>
        <taxon>Paenibacillaceae</taxon>
        <taxon>Paenibacillus</taxon>
    </lineage>
</organism>
<dbReference type="Proteomes" id="UP001141950">
    <property type="component" value="Unassembled WGS sequence"/>
</dbReference>
<evidence type="ECO:0000256" key="1">
    <source>
        <dbReference type="ARBA" id="ARBA00023015"/>
    </source>
</evidence>
<dbReference type="Gene3D" id="1.10.357.10">
    <property type="entry name" value="Tetracycline Repressor, domain 2"/>
    <property type="match status" value="1"/>
</dbReference>
<keyword evidence="5" id="KW-1185">Reference proteome</keyword>
<sequence length="111" mass="12106">MPQIESSMPRFHQPLQLARNTAVEADDGYLALREDAVAAHGRFAALIQSILDKGVDNGELQPDMGTEAVASFIVSSIEGGVMSSRLTQDNKHVEFVIQHIGLVLSAYKIRD</sequence>
<dbReference type="InterPro" id="IPR036271">
    <property type="entry name" value="Tet_transcr_reg_TetR-rel_C_sf"/>
</dbReference>
<feature type="domain" description="Tetracyclin repressor-like C-terminal" evidence="3">
    <location>
        <begin position="20"/>
        <end position="100"/>
    </location>
</feature>
<accession>A0A9X2MUF6</accession>
<evidence type="ECO:0000259" key="3">
    <source>
        <dbReference type="Pfam" id="PF16925"/>
    </source>
</evidence>
<dbReference type="EMBL" id="JANIPJ010000014">
    <property type="protein sequence ID" value="MCR2806011.1"/>
    <property type="molecule type" value="Genomic_DNA"/>
</dbReference>
<protein>
    <recommendedName>
        <fullName evidence="3">Tetracyclin repressor-like C-terminal domain-containing protein</fullName>
    </recommendedName>
</protein>
<dbReference type="Pfam" id="PF16925">
    <property type="entry name" value="TetR_C_13"/>
    <property type="match status" value="1"/>
</dbReference>
<comment type="caution">
    <text evidence="4">The sequence shown here is derived from an EMBL/GenBank/DDBJ whole genome shotgun (WGS) entry which is preliminary data.</text>
</comment>